<dbReference type="PANTHER" id="PTHR24421:SF10">
    <property type="entry name" value="NITRATE_NITRITE SENSOR PROTEIN NARQ"/>
    <property type="match status" value="1"/>
</dbReference>
<evidence type="ECO:0000259" key="11">
    <source>
        <dbReference type="Pfam" id="PF23539"/>
    </source>
</evidence>
<dbReference type="InterPro" id="IPR011712">
    <property type="entry name" value="Sig_transdc_His_kin_sub3_dim/P"/>
</dbReference>
<dbReference type="EMBL" id="PVTL01000001">
    <property type="protein sequence ID" value="PRY70228.1"/>
    <property type="molecule type" value="Genomic_DNA"/>
</dbReference>
<proteinExistence type="predicted"/>
<dbReference type="Gene3D" id="1.20.5.1930">
    <property type="match status" value="1"/>
</dbReference>
<organism evidence="12 13">
    <name type="scientific">Glaciihabitans tibetensis</name>
    <dbReference type="NCBI Taxonomy" id="1266600"/>
    <lineage>
        <taxon>Bacteria</taxon>
        <taxon>Bacillati</taxon>
        <taxon>Actinomycetota</taxon>
        <taxon>Actinomycetes</taxon>
        <taxon>Micrococcales</taxon>
        <taxon>Microbacteriaceae</taxon>
        <taxon>Glaciihabitans</taxon>
    </lineage>
</organism>
<keyword evidence="7" id="KW-0067">ATP-binding</keyword>
<keyword evidence="5" id="KW-0547">Nucleotide-binding</keyword>
<dbReference type="InterPro" id="IPR055558">
    <property type="entry name" value="DUF7134"/>
</dbReference>
<dbReference type="EC" id="2.7.13.3" evidence="2"/>
<evidence type="ECO:0000313" key="12">
    <source>
        <dbReference type="EMBL" id="PRY70228.1"/>
    </source>
</evidence>
<dbReference type="OrthoDB" id="227596at2"/>
<gene>
    <name evidence="12" type="ORF">B0I08_101356</name>
</gene>
<evidence type="ECO:0000256" key="9">
    <source>
        <dbReference type="SAM" id="Phobius"/>
    </source>
</evidence>
<keyword evidence="13" id="KW-1185">Reference proteome</keyword>
<keyword evidence="9" id="KW-1133">Transmembrane helix</keyword>
<protein>
    <recommendedName>
        <fullName evidence="2">histidine kinase</fullName>
        <ecNumber evidence="2">2.7.13.3</ecNumber>
    </recommendedName>
</protein>
<evidence type="ECO:0000259" key="10">
    <source>
        <dbReference type="Pfam" id="PF07730"/>
    </source>
</evidence>
<dbReference type="Pfam" id="PF07730">
    <property type="entry name" value="HisKA_3"/>
    <property type="match status" value="1"/>
</dbReference>
<dbReference type="Pfam" id="PF23539">
    <property type="entry name" value="DUF7134"/>
    <property type="match status" value="1"/>
</dbReference>
<dbReference type="GO" id="GO:0005524">
    <property type="term" value="F:ATP binding"/>
    <property type="evidence" value="ECO:0007669"/>
    <property type="project" value="UniProtKB-KW"/>
</dbReference>
<dbReference type="RefSeq" id="WP_106209204.1">
    <property type="nucleotide sequence ID" value="NZ_PVTL01000001.1"/>
</dbReference>
<feature type="domain" description="DUF7134" evidence="11">
    <location>
        <begin position="4"/>
        <end position="162"/>
    </location>
</feature>
<accession>A0A2T0VJ48</accession>
<comment type="caution">
    <text evidence="12">The sequence shown here is derived from an EMBL/GenBank/DDBJ whole genome shotgun (WGS) entry which is preliminary data.</text>
</comment>
<evidence type="ECO:0000313" key="13">
    <source>
        <dbReference type="Proteomes" id="UP000237983"/>
    </source>
</evidence>
<dbReference type="SUPFAM" id="SSF55874">
    <property type="entry name" value="ATPase domain of HSP90 chaperone/DNA topoisomerase II/histidine kinase"/>
    <property type="match status" value="1"/>
</dbReference>
<reference evidence="12 13" key="1">
    <citation type="submission" date="2018-03" db="EMBL/GenBank/DDBJ databases">
        <title>Genomic Encyclopedia of Type Strains, Phase III (KMG-III): the genomes of soil and plant-associated and newly described type strains.</title>
        <authorList>
            <person name="Whitman W."/>
        </authorList>
    </citation>
    <scope>NUCLEOTIDE SEQUENCE [LARGE SCALE GENOMIC DNA]</scope>
    <source>
        <strain evidence="12 13">CGMCC 1.12484</strain>
    </source>
</reference>
<dbReference type="AlphaFoldDB" id="A0A2T0VJ48"/>
<feature type="transmembrane region" description="Helical" evidence="9">
    <location>
        <begin position="134"/>
        <end position="159"/>
    </location>
</feature>
<keyword evidence="4" id="KW-0808">Transferase</keyword>
<evidence type="ECO:0000256" key="4">
    <source>
        <dbReference type="ARBA" id="ARBA00022679"/>
    </source>
</evidence>
<name>A0A2T0VJ48_9MICO</name>
<dbReference type="GO" id="GO:0046983">
    <property type="term" value="F:protein dimerization activity"/>
    <property type="evidence" value="ECO:0007669"/>
    <property type="project" value="InterPro"/>
</dbReference>
<keyword evidence="3" id="KW-0597">Phosphoprotein</keyword>
<feature type="transmembrane region" description="Helical" evidence="9">
    <location>
        <begin position="98"/>
        <end position="122"/>
    </location>
</feature>
<evidence type="ECO:0000256" key="7">
    <source>
        <dbReference type="ARBA" id="ARBA00022840"/>
    </source>
</evidence>
<dbReference type="PANTHER" id="PTHR24421">
    <property type="entry name" value="NITRATE/NITRITE SENSOR PROTEIN NARX-RELATED"/>
    <property type="match status" value="1"/>
</dbReference>
<comment type="catalytic activity">
    <reaction evidence="1">
        <text>ATP + protein L-histidine = ADP + protein N-phospho-L-histidine.</text>
        <dbReference type="EC" id="2.7.13.3"/>
    </reaction>
</comment>
<dbReference type="GO" id="GO:0016020">
    <property type="term" value="C:membrane"/>
    <property type="evidence" value="ECO:0007669"/>
    <property type="project" value="InterPro"/>
</dbReference>
<keyword evidence="8" id="KW-0902">Two-component regulatory system</keyword>
<feature type="transmembrane region" description="Helical" evidence="9">
    <location>
        <begin position="6"/>
        <end position="26"/>
    </location>
</feature>
<dbReference type="Proteomes" id="UP000237983">
    <property type="component" value="Unassembled WGS sequence"/>
</dbReference>
<evidence type="ECO:0000256" key="3">
    <source>
        <dbReference type="ARBA" id="ARBA00022553"/>
    </source>
</evidence>
<evidence type="ECO:0000256" key="2">
    <source>
        <dbReference type="ARBA" id="ARBA00012438"/>
    </source>
</evidence>
<feature type="transmembrane region" description="Helical" evidence="9">
    <location>
        <begin position="57"/>
        <end position="86"/>
    </location>
</feature>
<keyword evidence="9" id="KW-0812">Transmembrane</keyword>
<keyword evidence="6 12" id="KW-0418">Kinase</keyword>
<feature type="domain" description="Signal transduction histidine kinase subgroup 3 dimerisation and phosphoacceptor" evidence="10">
    <location>
        <begin position="191"/>
        <end position="257"/>
    </location>
</feature>
<dbReference type="InterPro" id="IPR050482">
    <property type="entry name" value="Sensor_HK_TwoCompSys"/>
</dbReference>
<evidence type="ECO:0000256" key="1">
    <source>
        <dbReference type="ARBA" id="ARBA00000085"/>
    </source>
</evidence>
<evidence type="ECO:0000256" key="6">
    <source>
        <dbReference type="ARBA" id="ARBA00022777"/>
    </source>
</evidence>
<sequence length="393" mass="41954">MFRSLRPYQVAVDCLVAAVFFLVAAVTGDGSGGYTALTVVLTSALLLRRLAPGLALALSWVAAVAQMYAIELAPVVADFAILAVVYSTSAYGGRVVKWLGLASVGLGALLGSVFLTFTSMFLFGPSATDSLATIVLQFFFQLVAMLVLLGLPWTVGLLVRTRIAARESREAERAALAEAELAEREVIVEQERNRIARDMHDVVAHSLAVVIAQSDGARYARAQDPAAVDGALTAISTTAREALADVRLLLSQLRHSQSAGPQPALADLERLLEQMRGSGLTIVDEVRGQSTTLGTGHQLAVYRIVQEALTNVLRHGDVTQPARMLFTWSENYLEVSITSTLLSSPHTGELRIGHGLAGMRERAALVGGSLTAEPRNREFVVTALIPAARAIRA</sequence>
<dbReference type="CDD" id="cd16917">
    <property type="entry name" value="HATPase_UhpB-NarQ-NarX-like"/>
    <property type="match status" value="1"/>
</dbReference>
<evidence type="ECO:0000256" key="5">
    <source>
        <dbReference type="ARBA" id="ARBA00022741"/>
    </source>
</evidence>
<dbReference type="GO" id="GO:0000155">
    <property type="term" value="F:phosphorelay sensor kinase activity"/>
    <property type="evidence" value="ECO:0007669"/>
    <property type="project" value="InterPro"/>
</dbReference>
<evidence type="ECO:0000256" key="8">
    <source>
        <dbReference type="ARBA" id="ARBA00023012"/>
    </source>
</evidence>
<keyword evidence="9" id="KW-0472">Membrane</keyword>
<dbReference type="Gene3D" id="3.30.565.10">
    <property type="entry name" value="Histidine kinase-like ATPase, C-terminal domain"/>
    <property type="match status" value="1"/>
</dbReference>
<dbReference type="InterPro" id="IPR036890">
    <property type="entry name" value="HATPase_C_sf"/>
</dbReference>